<dbReference type="Proteomes" id="UP000029448">
    <property type="component" value="Unassembled WGS sequence"/>
</dbReference>
<evidence type="ECO:0000313" key="2">
    <source>
        <dbReference type="Proteomes" id="UP000029448"/>
    </source>
</evidence>
<protein>
    <submittedName>
        <fullName evidence="1">Uncharacterized protein</fullName>
    </submittedName>
</protein>
<keyword evidence="2" id="KW-1185">Reference proteome</keyword>
<reference evidence="1 2" key="1">
    <citation type="submission" date="2014-06" db="EMBL/GenBank/DDBJ databases">
        <title>Functional and comparative genomic analyses of the Drosophila gut microbiota identify candidate symbiosis factors.</title>
        <authorList>
            <person name="Newell P.D."/>
            <person name="Chaston J.M."/>
            <person name="Douglas A.E."/>
        </authorList>
    </citation>
    <scope>NUCLEOTIDE SEQUENCE [LARGE SCALE GENOMIC DNA]</scope>
    <source>
        <strain evidence="1 2">DmCS_006</strain>
    </source>
</reference>
<comment type="caution">
    <text evidence="1">The sequence shown here is derived from an EMBL/GenBank/DDBJ whole genome shotgun (WGS) entry which is preliminary data.</text>
</comment>
<sequence length="69" mass="7052">MIARGGLGAASCSSPCCGTVSAVTGHHDIGAYKAHMPAFFAVNLRCVQQAGTADFKNTGVLCVIRPLCV</sequence>
<evidence type="ECO:0000313" key="1">
    <source>
        <dbReference type="EMBL" id="KGB23995.1"/>
    </source>
</evidence>
<gene>
    <name evidence="1" type="ORF">AtDm6_1406</name>
</gene>
<dbReference type="EMBL" id="JOKM01000053">
    <property type="protein sequence ID" value="KGB23995.1"/>
    <property type="molecule type" value="Genomic_DNA"/>
</dbReference>
<dbReference type="AlphaFoldDB" id="A0A094YPJ2"/>
<name>A0A094YPJ2_9PROT</name>
<organism evidence="1 2">
    <name type="scientific">Acetobacter tropicalis</name>
    <dbReference type="NCBI Taxonomy" id="104102"/>
    <lineage>
        <taxon>Bacteria</taxon>
        <taxon>Pseudomonadati</taxon>
        <taxon>Pseudomonadota</taxon>
        <taxon>Alphaproteobacteria</taxon>
        <taxon>Acetobacterales</taxon>
        <taxon>Acetobacteraceae</taxon>
        <taxon>Acetobacter</taxon>
    </lineage>
</organism>
<accession>A0A094YPJ2</accession>
<proteinExistence type="predicted"/>